<dbReference type="KEGG" id="cqu:CpipJ_CPIJ018679"/>
<keyword evidence="5" id="KW-0853">WD repeat</keyword>
<evidence type="ECO:0000259" key="11">
    <source>
        <dbReference type="Pfam" id="PF08662"/>
    </source>
</evidence>
<dbReference type="InterPro" id="IPR011387">
    <property type="entry name" value="TIF2A"/>
</dbReference>
<protein>
    <recommendedName>
        <fullName evidence="3 9">Eukaryotic translation initiation factor 2A</fullName>
        <shortName evidence="9">eIF-2A</shortName>
    </recommendedName>
</protein>
<evidence type="ECO:0000256" key="7">
    <source>
        <dbReference type="ARBA" id="ARBA00022845"/>
    </source>
</evidence>
<name>B0XGN7_CULQU</name>
<dbReference type="GO" id="GO:0003743">
    <property type="term" value="F:translation initiation factor activity"/>
    <property type="evidence" value="ECO:0007669"/>
    <property type="project" value="UniProtKB-UniRule"/>
</dbReference>
<dbReference type="SUPFAM" id="SSF82171">
    <property type="entry name" value="DPP6 N-terminal domain-like"/>
    <property type="match status" value="1"/>
</dbReference>
<evidence type="ECO:0000313" key="14">
    <source>
        <dbReference type="Proteomes" id="UP000002320"/>
    </source>
</evidence>
<evidence type="ECO:0000313" key="12">
    <source>
        <dbReference type="EMBL" id="EDS27731.1"/>
    </source>
</evidence>
<evidence type="ECO:0000256" key="6">
    <source>
        <dbReference type="ARBA" id="ARBA00022737"/>
    </source>
</evidence>
<keyword evidence="6" id="KW-0677">Repeat</keyword>
<evidence type="ECO:0000313" key="13">
    <source>
        <dbReference type="EnsemblMetazoa" id="CPIJ018679-PA"/>
    </source>
</evidence>
<dbReference type="GO" id="GO:0006417">
    <property type="term" value="P:regulation of translation"/>
    <property type="evidence" value="ECO:0007669"/>
    <property type="project" value="UniProtKB-KW"/>
</dbReference>
<keyword evidence="8 9" id="KW-0648">Protein biosynthesis</keyword>
<reference evidence="12" key="1">
    <citation type="submission" date="2007-03" db="EMBL/GenBank/DDBJ databases">
        <title>Annotation of Culex pipiens quinquefasciatus.</title>
        <authorList>
            <consortium name="The Broad Institute Genome Sequencing Platform"/>
            <person name="Atkinson P.W."/>
            <person name="Hemingway J."/>
            <person name="Christensen B.M."/>
            <person name="Higgs S."/>
            <person name="Kodira C."/>
            <person name="Hannick L."/>
            <person name="Megy K."/>
            <person name="O'Leary S."/>
            <person name="Pearson M."/>
            <person name="Haas B.J."/>
            <person name="Mauceli E."/>
            <person name="Wortman J.R."/>
            <person name="Lee N.H."/>
            <person name="Guigo R."/>
            <person name="Stanke M."/>
            <person name="Alvarado L."/>
            <person name="Amedeo P."/>
            <person name="Antoine C.H."/>
            <person name="Arensburger P."/>
            <person name="Bidwell S.L."/>
            <person name="Crawford M."/>
            <person name="Camaro F."/>
            <person name="Devon K."/>
            <person name="Engels R."/>
            <person name="Hammond M."/>
            <person name="Howarth C."/>
            <person name="Koehrsen M."/>
            <person name="Lawson D."/>
            <person name="Montgomery P."/>
            <person name="Nene V."/>
            <person name="Nusbaum C."/>
            <person name="Puiu D."/>
            <person name="Romero-Severson J."/>
            <person name="Severson D.W."/>
            <person name="Shumway M."/>
            <person name="Sisk P."/>
            <person name="Stolte C."/>
            <person name="Zeng Q."/>
            <person name="Eisenstadt E."/>
            <person name="Fraser-Liggett C."/>
            <person name="Strausberg R."/>
            <person name="Galagan J."/>
            <person name="Birren B."/>
            <person name="Collins F.H."/>
        </authorList>
    </citation>
    <scope>NUCLEOTIDE SEQUENCE [LARGE SCALE GENOMIC DNA]</scope>
    <source>
        <strain evidence="12">JHB</strain>
    </source>
</reference>
<evidence type="ECO:0000256" key="4">
    <source>
        <dbReference type="ARBA" id="ARBA00022540"/>
    </source>
</evidence>
<keyword evidence="7 9" id="KW-0810">Translation regulation</keyword>
<dbReference type="PANTHER" id="PTHR13227">
    <property type="entry name" value="EUKARYOTIC TRANSLATION INITIATION FACTOR 2A"/>
    <property type="match status" value="1"/>
</dbReference>
<dbReference type="GO" id="GO:0022627">
    <property type="term" value="C:cytosolic small ribosomal subunit"/>
    <property type="evidence" value="ECO:0007669"/>
    <property type="project" value="TreeGrafter"/>
</dbReference>
<evidence type="ECO:0000256" key="8">
    <source>
        <dbReference type="ARBA" id="ARBA00022917"/>
    </source>
</evidence>
<evidence type="ECO:0000256" key="3">
    <source>
        <dbReference type="ARBA" id="ARBA00013819"/>
    </source>
</evidence>
<dbReference type="VEuPathDB" id="VectorBase:CQUJHB010183"/>
<feature type="domain" description="Translation initiation factor beta propellor-like" evidence="11">
    <location>
        <begin position="247"/>
        <end position="439"/>
    </location>
</feature>
<feature type="region of interest" description="Disordered" evidence="10">
    <location>
        <begin position="467"/>
        <end position="601"/>
    </location>
</feature>
<comment type="similarity">
    <text evidence="2 9">Belongs to the WD repeat EIF2A family.</text>
</comment>
<keyword evidence="14" id="KW-1185">Reference proteome</keyword>
<dbReference type="PANTHER" id="PTHR13227:SF0">
    <property type="entry name" value="EUKARYOTIC TRANSLATION INITIATION FACTOR 2A"/>
    <property type="match status" value="1"/>
</dbReference>
<dbReference type="Proteomes" id="UP000002320">
    <property type="component" value="Unassembled WGS sequence"/>
</dbReference>
<feature type="compositionally biased region" description="Polar residues" evidence="10">
    <location>
        <begin position="483"/>
        <end position="496"/>
    </location>
</feature>
<organism>
    <name type="scientific">Culex quinquefasciatus</name>
    <name type="common">Southern house mosquito</name>
    <name type="synonym">Culex pungens</name>
    <dbReference type="NCBI Taxonomy" id="7176"/>
    <lineage>
        <taxon>Eukaryota</taxon>
        <taxon>Metazoa</taxon>
        <taxon>Ecdysozoa</taxon>
        <taxon>Arthropoda</taxon>
        <taxon>Hexapoda</taxon>
        <taxon>Insecta</taxon>
        <taxon>Pterygota</taxon>
        <taxon>Neoptera</taxon>
        <taxon>Endopterygota</taxon>
        <taxon>Diptera</taxon>
        <taxon>Nematocera</taxon>
        <taxon>Culicoidea</taxon>
        <taxon>Culicidae</taxon>
        <taxon>Culicinae</taxon>
        <taxon>Culicini</taxon>
        <taxon>Culex</taxon>
        <taxon>Culex</taxon>
    </lineage>
</organism>
<dbReference type="InterPro" id="IPR013979">
    <property type="entry name" value="TIF_beta_prop-like"/>
</dbReference>
<dbReference type="OrthoDB" id="2194683at2759"/>
<dbReference type="FunCoup" id="B0XGN7">
    <property type="interactions" value="2418"/>
</dbReference>
<dbReference type="EnsemblMetazoa" id="CPIJ018679-RA">
    <property type="protein sequence ID" value="CPIJ018679-PA"/>
    <property type="gene ID" value="CPIJ018679"/>
</dbReference>
<dbReference type="VEuPathDB" id="VectorBase:CPIJ018679"/>
<evidence type="ECO:0000256" key="2">
    <source>
        <dbReference type="ARBA" id="ARBA00009573"/>
    </source>
</evidence>
<feature type="compositionally biased region" description="Basic and acidic residues" evidence="10">
    <location>
        <begin position="588"/>
        <end position="601"/>
    </location>
</feature>
<evidence type="ECO:0000256" key="5">
    <source>
        <dbReference type="ARBA" id="ARBA00022574"/>
    </source>
</evidence>
<dbReference type="HOGENOM" id="CLU_013809_1_0_1"/>
<evidence type="ECO:0000256" key="9">
    <source>
        <dbReference type="PIRNR" id="PIRNR017222"/>
    </source>
</evidence>
<dbReference type="eggNOG" id="KOG2315">
    <property type="taxonomic scope" value="Eukaryota"/>
</dbReference>
<dbReference type="Pfam" id="PF08662">
    <property type="entry name" value="eIF2A"/>
    <property type="match status" value="1"/>
</dbReference>
<gene>
    <name evidence="13" type="primary">6052561</name>
    <name evidence="12" type="ORF">CpipJ_CPIJ018679</name>
</gene>
<dbReference type="EMBL" id="DS233046">
    <property type="protein sequence ID" value="EDS27731.1"/>
    <property type="molecule type" value="Genomic_DNA"/>
</dbReference>
<evidence type="ECO:0000256" key="10">
    <source>
        <dbReference type="SAM" id="MobiDB-lite"/>
    </source>
</evidence>
<dbReference type="AlphaFoldDB" id="B0XGN7"/>
<dbReference type="PIRSF" id="PIRSF017222">
    <property type="entry name" value="eIF2A"/>
    <property type="match status" value="1"/>
</dbReference>
<dbReference type="InterPro" id="IPR015943">
    <property type="entry name" value="WD40/YVTN_repeat-like_dom_sf"/>
</dbReference>
<proteinExistence type="inferred from homology"/>
<reference evidence="13" key="2">
    <citation type="submission" date="2020-05" db="UniProtKB">
        <authorList>
            <consortium name="EnsemblMetazoa"/>
        </authorList>
    </citation>
    <scope>IDENTIFICATION</scope>
    <source>
        <strain evidence="13">JHB</strain>
    </source>
</reference>
<dbReference type="Gene3D" id="2.130.10.10">
    <property type="entry name" value="YVTN repeat-like/Quinoprotein amine dehydrogenase"/>
    <property type="match status" value="2"/>
</dbReference>
<dbReference type="GO" id="GO:0003729">
    <property type="term" value="F:mRNA binding"/>
    <property type="evidence" value="ECO:0007669"/>
    <property type="project" value="TreeGrafter"/>
</dbReference>
<dbReference type="GO" id="GO:0043022">
    <property type="term" value="F:ribosome binding"/>
    <property type="evidence" value="ECO:0007669"/>
    <property type="project" value="UniProtKB-UniRule"/>
</dbReference>
<dbReference type="InParanoid" id="B0XGN7"/>
<evidence type="ECO:0000256" key="1">
    <source>
        <dbReference type="ARBA" id="ARBA00003993"/>
    </source>
</evidence>
<dbReference type="OMA" id="RCCAYSP"/>
<dbReference type="GO" id="GO:0000049">
    <property type="term" value="F:tRNA binding"/>
    <property type="evidence" value="ECO:0007669"/>
    <property type="project" value="UniProtKB-UniRule"/>
</dbReference>
<feature type="compositionally biased region" description="Polar residues" evidence="10">
    <location>
        <begin position="532"/>
        <end position="543"/>
    </location>
</feature>
<comment type="function">
    <text evidence="1 9">Functions in the early steps of protein synthesis of a small number of specific mRNAs. Acts by directing the binding of methionyl-tRNAi to 40S ribosomal subunits. In contrast to the eIF-2 complex, it binds methionyl-tRNAi to 40S subunits in a codon-dependent manner, whereas the eIF-2 complex binds methionyl-tRNAi to 40S subunits in a GTP-dependent manner.</text>
</comment>
<accession>B0XGN7</accession>
<keyword evidence="4 9" id="KW-0396">Initiation factor</keyword>
<sequence>MANEIIPSLAIRSSTGVEVWKSDRPKAPFVPDTAFARDESKLCRAIVYSPNGRFLAWANGSTVQISTVSNWKIVHKLPRPKAFYLKFSPRSTYLMTWEIYTENPKDEVKEKPNLFLYDVASGRELFSIIQKRHADWEMHWAADESLFAVMVGGEVLFYEVKAESAFPLKPTKRLGGARNGGVSVSPGPSPPFVAFYVPGTKGAPSMCRLFRYPNLEANQPVASKSFFQVLQHSYIVFLNFVLRPFFFKQADKVEMLWNQKGTGLLLLTSTDVDSTGVSYYGKQALHFMTTKGDSFAVQLNTEGSLHAVAWSPRSTEFCVVYGFMPAKATLYNLKCDVIFDFGTGNRNSIYYNEFGNLLIFGGFGNLPGYIEVWDLNQKKKITEHKAPDTTLLEWSPVGDVFLTATTAPRLRMCNGFKIWHHTGALLHETHWPEKQELLEVTWQKYSPGTLKENAISNVKVEGIASKTPQASKQKYVPPGMRNSLGTAGDSNSSSTPERAPIPGLPPGYRSSAQQAKDKKQKNKNKPNAQQASGPEQSGQNNRAMSVGANGKPGGKEQKPRPKSAPNQNATEANEEATQEPGKRQAGGDPEKDKKIKNINKKLKDIKMLKEKHERGEKLEQNQISKMNSEAELVKELNALKVS</sequence>
<dbReference type="STRING" id="7176.B0XGN7"/>